<feature type="transmembrane region" description="Helical" evidence="1">
    <location>
        <begin position="32"/>
        <end position="58"/>
    </location>
</feature>
<keyword evidence="1" id="KW-0812">Transmembrane</keyword>
<accession>A0AA38H1V4</accession>
<sequence>MSEALKALAALTPAQLDMYGLSVFGQNPAAAFSPYILAQIYVVLFNIGTSIFLIAWNFDSFVYNFGRYR</sequence>
<evidence type="ECO:0000256" key="1">
    <source>
        <dbReference type="SAM" id="Phobius"/>
    </source>
</evidence>
<evidence type="ECO:0000313" key="2">
    <source>
        <dbReference type="EMBL" id="KAI9632196.1"/>
    </source>
</evidence>
<reference evidence="2" key="1">
    <citation type="journal article" date="2022" name="G3 (Bethesda)">
        <title>High quality genome of the basidiomycete yeast Dioszegia hungarica PDD-24b-2 isolated from cloud water.</title>
        <authorList>
            <person name="Jarrige D."/>
            <person name="Haridas S."/>
            <person name="Bleykasten-Grosshans C."/>
            <person name="Joly M."/>
            <person name="Nadalig T."/>
            <person name="Sancelme M."/>
            <person name="Vuilleumier S."/>
            <person name="Grigoriev I.V."/>
            <person name="Amato P."/>
            <person name="Bringel F."/>
        </authorList>
    </citation>
    <scope>NUCLEOTIDE SEQUENCE</scope>
    <source>
        <strain evidence="2">PDD-24b-2</strain>
    </source>
</reference>
<dbReference type="GeneID" id="77730328"/>
<dbReference type="Proteomes" id="UP001164286">
    <property type="component" value="Unassembled WGS sequence"/>
</dbReference>
<evidence type="ECO:0000313" key="3">
    <source>
        <dbReference type="Proteomes" id="UP001164286"/>
    </source>
</evidence>
<protein>
    <submittedName>
        <fullName evidence="2">Uncharacterized protein</fullName>
    </submittedName>
</protein>
<keyword evidence="1" id="KW-1133">Transmembrane helix</keyword>
<dbReference type="RefSeq" id="XP_052941973.1">
    <property type="nucleotide sequence ID" value="XM_053091123.1"/>
</dbReference>
<proteinExistence type="predicted"/>
<dbReference type="EMBL" id="JAKWFO010000014">
    <property type="protein sequence ID" value="KAI9632196.1"/>
    <property type="molecule type" value="Genomic_DNA"/>
</dbReference>
<gene>
    <name evidence="2" type="ORF">MKK02DRAFT_40494</name>
</gene>
<keyword evidence="1" id="KW-0472">Membrane</keyword>
<dbReference type="AlphaFoldDB" id="A0AA38H1V4"/>
<comment type="caution">
    <text evidence="2">The sequence shown here is derived from an EMBL/GenBank/DDBJ whole genome shotgun (WGS) entry which is preliminary data.</text>
</comment>
<organism evidence="2 3">
    <name type="scientific">Dioszegia hungarica</name>
    <dbReference type="NCBI Taxonomy" id="4972"/>
    <lineage>
        <taxon>Eukaryota</taxon>
        <taxon>Fungi</taxon>
        <taxon>Dikarya</taxon>
        <taxon>Basidiomycota</taxon>
        <taxon>Agaricomycotina</taxon>
        <taxon>Tremellomycetes</taxon>
        <taxon>Tremellales</taxon>
        <taxon>Bulleribasidiaceae</taxon>
        <taxon>Dioszegia</taxon>
    </lineage>
</organism>
<keyword evidence="3" id="KW-1185">Reference proteome</keyword>
<name>A0AA38H1V4_9TREE</name>